<accession>A0A7I7K5M8</accession>
<dbReference type="InterPro" id="IPR008979">
    <property type="entry name" value="Galactose-bd-like_sf"/>
</dbReference>
<evidence type="ECO:0000259" key="4">
    <source>
        <dbReference type="SMART" id="SM00939"/>
    </source>
</evidence>
<feature type="domain" description="Xaa-Pro dipeptidyl-peptidase C-terminal" evidence="4">
    <location>
        <begin position="512"/>
        <end position="714"/>
    </location>
</feature>
<dbReference type="KEGG" id="mdu:MDUV_35620"/>
<dbReference type="PANTHER" id="PTHR22946">
    <property type="entry name" value="DIENELACTONE HYDROLASE DOMAIN-CONTAINING PROTEIN-RELATED"/>
    <property type="match status" value="1"/>
</dbReference>
<dbReference type="GO" id="GO:0008239">
    <property type="term" value="F:dipeptidyl-peptidase activity"/>
    <property type="evidence" value="ECO:0007669"/>
    <property type="project" value="InterPro"/>
</dbReference>
<dbReference type="InterPro" id="IPR029058">
    <property type="entry name" value="AB_hydrolase_fold"/>
</dbReference>
<dbReference type="Pfam" id="PF02129">
    <property type="entry name" value="Peptidase_S15"/>
    <property type="match status" value="1"/>
</dbReference>
<dbReference type="Gene3D" id="3.40.50.1820">
    <property type="entry name" value="alpha/beta hydrolase"/>
    <property type="match status" value="2"/>
</dbReference>
<dbReference type="PANTHER" id="PTHR22946:SF9">
    <property type="entry name" value="POLYKETIDE TRANSFERASE AF380"/>
    <property type="match status" value="1"/>
</dbReference>
<feature type="compositionally biased region" description="Basic and acidic residues" evidence="3">
    <location>
        <begin position="54"/>
        <end position="76"/>
    </location>
</feature>
<reference evidence="5 6" key="1">
    <citation type="journal article" date="2019" name="Emerg. Microbes Infect.">
        <title>Comprehensive subspecies identification of 175 nontuberculous mycobacteria species based on 7547 genomic profiles.</title>
        <authorList>
            <person name="Matsumoto Y."/>
            <person name="Kinjo T."/>
            <person name="Motooka D."/>
            <person name="Nabeya D."/>
            <person name="Jung N."/>
            <person name="Uechi K."/>
            <person name="Horii T."/>
            <person name="Iida T."/>
            <person name="Fujita J."/>
            <person name="Nakamura S."/>
        </authorList>
    </citation>
    <scope>NUCLEOTIDE SEQUENCE [LARGE SCALE GENOMIC DNA]</scope>
    <source>
        <strain evidence="5 6">JCM 6396</strain>
    </source>
</reference>
<dbReference type="RefSeq" id="WP_234815357.1">
    <property type="nucleotide sequence ID" value="NZ_AP022563.1"/>
</dbReference>
<protein>
    <recommendedName>
        <fullName evidence="4">Xaa-Pro dipeptidyl-peptidase C-terminal domain-containing protein</fullName>
    </recommendedName>
</protein>
<dbReference type="GO" id="GO:0052689">
    <property type="term" value="F:carboxylic ester hydrolase activity"/>
    <property type="evidence" value="ECO:0007669"/>
    <property type="project" value="UniProtKB-ARBA"/>
</dbReference>
<dbReference type="SUPFAM" id="SSF49785">
    <property type="entry name" value="Galactose-binding domain-like"/>
    <property type="match status" value="1"/>
</dbReference>
<dbReference type="Proteomes" id="UP000467006">
    <property type="component" value="Chromosome"/>
</dbReference>
<proteinExistence type="inferred from homology"/>
<evidence type="ECO:0000313" key="5">
    <source>
        <dbReference type="EMBL" id="BBX18702.1"/>
    </source>
</evidence>
<dbReference type="AlphaFoldDB" id="A0A7I7K5M8"/>
<evidence type="ECO:0000313" key="6">
    <source>
        <dbReference type="Proteomes" id="UP000467006"/>
    </source>
</evidence>
<dbReference type="InterPro" id="IPR000383">
    <property type="entry name" value="Xaa-Pro-like_dom"/>
</dbReference>
<keyword evidence="2" id="KW-0378">Hydrolase</keyword>
<organism evidence="5 6">
    <name type="scientific">Mycolicibacterium duvalii</name>
    <dbReference type="NCBI Taxonomy" id="39688"/>
    <lineage>
        <taxon>Bacteria</taxon>
        <taxon>Bacillati</taxon>
        <taxon>Actinomycetota</taxon>
        <taxon>Actinomycetes</taxon>
        <taxon>Mycobacteriales</taxon>
        <taxon>Mycobacteriaceae</taxon>
        <taxon>Mycolicibacterium</taxon>
    </lineage>
</organism>
<name>A0A7I7K5M8_9MYCO</name>
<dbReference type="InterPro" id="IPR013736">
    <property type="entry name" value="Xaa-Pro_dipept_C"/>
</dbReference>
<evidence type="ECO:0000256" key="2">
    <source>
        <dbReference type="ARBA" id="ARBA00022801"/>
    </source>
</evidence>
<dbReference type="SUPFAM" id="SSF53474">
    <property type="entry name" value="alpha/beta-Hydrolases"/>
    <property type="match status" value="1"/>
</dbReference>
<evidence type="ECO:0000256" key="1">
    <source>
        <dbReference type="ARBA" id="ARBA00008645"/>
    </source>
</evidence>
<sequence>MAAGDCVGRVGGLAVALGIGAAILAGAGAALADDGGSSVSSARSSQTSESGSPRAERATGERRDARRGTEREKADVTEVDVAAAEPGVVDVLEEVVPVAEEGSEDEAEPVAAPVSTVVAGDDVGADGEEPAQAAVALSALATARVRTDEETAAGPQVTTSLAADDYELPTDVQVREITAPLQWLQMVPVVGRFVMTPIVQLLHATPFLSEILHPLFGFPIDHAAAPGSPRARSYKVTSFDGAEIYVHFMPAKGLQAGEAAPTVLNGPGVGLPGATSLNNRLDSFLPYDVVGVGRLREEGYNVVSWDPRGEWNSGGRMQLQSPDFEGRDISHIISWLSTLDAVQTVDGDPKIGMVGVSYGGGVQFSAAIADRRIGAIVPTIAWNSLVDAIFPRQAVSSVWGTFLSALLTITGARPNERVLPAVIGAVLTGEASQSDIDLFNSLNFADRLDEITAPTLLMQGTVDTLVPLAHADLNATALIAAGTTTKVVWFCGGHGACLSSRNDGQVVWRETMEWLDRYVKGDESVDPGPQFEWVDQRGDWYSSDTYPVSTGESVTAVSTRTRRIGYIPLLGGSGPNPWVITRGLVPAIMGLASGAPALNAVNLRVPDATEFTHLIGAPELTLTYSGTGNAEHVYAQLVDNRTGLVLGNQVTPIPVVLDGESRTVTFSMEHIAHTLRPGESLTLQLVTSAFQFVNFYSWGTVSVEGMSLELPTLAAAQVVGVAA</sequence>
<feature type="region of interest" description="Disordered" evidence="3">
    <location>
        <begin position="31"/>
        <end position="77"/>
    </location>
</feature>
<dbReference type="EMBL" id="AP022563">
    <property type="protein sequence ID" value="BBX18702.1"/>
    <property type="molecule type" value="Genomic_DNA"/>
</dbReference>
<comment type="similarity">
    <text evidence="1">Belongs to the AB hydrolase superfamily.</text>
</comment>
<keyword evidence="6" id="KW-1185">Reference proteome</keyword>
<dbReference type="SMART" id="SM00939">
    <property type="entry name" value="PepX_C"/>
    <property type="match status" value="1"/>
</dbReference>
<dbReference type="InterPro" id="IPR050261">
    <property type="entry name" value="FrsA_esterase"/>
</dbReference>
<evidence type="ECO:0000256" key="3">
    <source>
        <dbReference type="SAM" id="MobiDB-lite"/>
    </source>
</evidence>
<feature type="compositionally biased region" description="Low complexity" evidence="3">
    <location>
        <begin position="31"/>
        <end position="45"/>
    </location>
</feature>
<dbReference type="Gene3D" id="2.60.120.260">
    <property type="entry name" value="Galactose-binding domain-like"/>
    <property type="match status" value="1"/>
</dbReference>
<gene>
    <name evidence="5" type="ORF">MDUV_35620</name>
</gene>